<feature type="compositionally biased region" description="Low complexity" evidence="1">
    <location>
        <begin position="207"/>
        <end position="240"/>
    </location>
</feature>
<dbReference type="Gene3D" id="1.20.1260.20">
    <property type="entry name" value="PPE superfamily"/>
    <property type="match status" value="1"/>
</dbReference>
<feature type="compositionally biased region" description="Gly residues" evidence="1">
    <location>
        <begin position="293"/>
        <end position="357"/>
    </location>
</feature>
<dbReference type="EMBL" id="JACHIW010000001">
    <property type="protein sequence ID" value="MBB5155464.1"/>
    <property type="molecule type" value="Genomic_DNA"/>
</dbReference>
<organism evidence="2 3">
    <name type="scientific">Saccharopolyspora phatthalungensis</name>
    <dbReference type="NCBI Taxonomy" id="664693"/>
    <lineage>
        <taxon>Bacteria</taxon>
        <taxon>Bacillati</taxon>
        <taxon>Actinomycetota</taxon>
        <taxon>Actinomycetes</taxon>
        <taxon>Pseudonocardiales</taxon>
        <taxon>Pseudonocardiaceae</taxon>
        <taxon>Saccharopolyspora</taxon>
    </lineage>
</organism>
<evidence type="ECO:0000313" key="2">
    <source>
        <dbReference type="EMBL" id="MBB5155464.1"/>
    </source>
</evidence>
<dbReference type="AlphaFoldDB" id="A0A840Q4J5"/>
<protein>
    <recommendedName>
        <fullName evidence="4">PPE family domain-containing protein</fullName>
    </recommendedName>
</protein>
<keyword evidence="3" id="KW-1185">Reference proteome</keyword>
<dbReference type="InterPro" id="IPR038332">
    <property type="entry name" value="PPE_sf"/>
</dbReference>
<comment type="caution">
    <text evidence="2">The sequence shown here is derived from an EMBL/GenBank/DDBJ whole genome shotgun (WGS) entry which is preliminary data.</text>
</comment>
<evidence type="ECO:0000313" key="3">
    <source>
        <dbReference type="Proteomes" id="UP000584374"/>
    </source>
</evidence>
<evidence type="ECO:0000256" key="1">
    <source>
        <dbReference type="SAM" id="MobiDB-lite"/>
    </source>
</evidence>
<feature type="region of interest" description="Disordered" evidence="1">
    <location>
        <begin position="177"/>
        <end position="377"/>
    </location>
</feature>
<feature type="region of interest" description="Disordered" evidence="1">
    <location>
        <begin position="411"/>
        <end position="434"/>
    </location>
</feature>
<dbReference type="SUPFAM" id="SSF140459">
    <property type="entry name" value="PE/PPE dimer-like"/>
    <property type="match status" value="1"/>
</dbReference>
<feature type="compositionally biased region" description="Gly residues" evidence="1">
    <location>
        <begin position="270"/>
        <end position="285"/>
    </location>
</feature>
<evidence type="ECO:0008006" key="4">
    <source>
        <dbReference type="Google" id="ProtNLM"/>
    </source>
</evidence>
<proteinExistence type="predicted"/>
<sequence length="450" mass="44762">MGAFDWLFGKREIPGQAQAEFDHPKIYGEVESGPGVAAASQAAASWRDRVSTAFAEADSDLDRVLKKFDAVMHGSAGEQAKESVTPLSLATRASIEIAAQVSGVVEQQAQGSADFKNGFPAPYQVPPDNIGWGDYVNPVSYSVKSGVRAAHEEHHDQVDAQARQQYESYTHSTNDRVNGVQQFAPPPSFTGDVTPASTTPVQKVDPSTGYTGTTDTGSGQASTYRTSSTDTPSPSSGQQSAVSPTPQAPAESGSAWATPPASGTTPPVPGGGAPTPGPGGGGFVGGAVIPPGSTGGPGAGTSGRIGGGGTGTGRGAGSLGRGPGAGGGVGRVPGGSSGVGGSTPGGSSGAGARGGTSGVAAGAGAAGRGKRGRVRPVSPFGQACGQRAFQAMPGLGTIRIWPVRTCSAHHEHTGRSSLSDTSAGGERTPHTAVSLPSLRGGVSVGRTWLW</sequence>
<reference evidence="2 3" key="1">
    <citation type="submission" date="2020-08" db="EMBL/GenBank/DDBJ databases">
        <title>Sequencing the genomes of 1000 actinobacteria strains.</title>
        <authorList>
            <person name="Klenk H.-P."/>
        </authorList>
    </citation>
    <scope>NUCLEOTIDE SEQUENCE [LARGE SCALE GENOMIC DNA]</scope>
    <source>
        <strain evidence="2 3">DSM 45584</strain>
    </source>
</reference>
<name>A0A840Q4J5_9PSEU</name>
<accession>A0A840Q4J5</accession>
<dbReference type="Proteomes" id="UP000584374">
    <property type="component" value="Unassembled WGS sequence"/>
</dbReference>
<gene>
    <name evidence="2" type="ORF">BJ970_002998</name>
</gene>